<feature type="transmembrane region" description="Helical" evidence="1">
    <location>
        <begin position="25"/>
        <end position="51"/>
    </location>
</feature>
<reference evidence="2 3" key="1">
    <citation type="journal article" date="2019" name="Int. J. Syst. Evol. Microbiol.">
        <title>The Global Catalogue of Microorganisms (GCM) 10K type strain sequencing project: providing services to taxonomists for standard genome sequencing and annotation.</title>
        <authorList>
            <consortium name="The Broad Institute Genomics Platform"/>
            <consortium name="The Broad Institute Genome Sequencing Center for Infectious Disease"/>
            <person name="Wu L."/>
            <person name="Ma J."/>
        </authorList>
    </citation>
    <scope>NUCLEOTIDE SEQUENCE [LARGE SCALE GENOMIC DNA]</scope>
    <source>
        <strain evidence="2 3">CGMCC 1.12553</strain>
    </source>
</reference>
<keyword evidence="3" id="KW-1185">Reference proteome</keyword>
<feature type="transmembrane region" description="Helical" evidence="1">
    <location>
        <begin position="57"/>
        <end position="77"/>
    </location>
</feature>
<dbReference type="RefSeq" id="WP_267622603.1">
    <property type="nucleotide sequence ID" value="NZ_JAODIW010000006.1"/>
</dbReference>
<proteinExistence type="predicted"/>
<evidence type="ECO:0000313" key="3">
    <source>
        <dbReference type="Proteomes" id="UP001595921"/>
    </source>
</evidence>
<keyword evidence="1" id="KW-1133">Transmembrane helix</keyword>
<dbReference type="InterPro" id="IPR058278">
    <property type="entry name" value="DUF7972"/>
</dbReference>
<keyword evidence="1" id="KW-0472">Membrane</keyword>
<sequence>MTVNTNGGGLSGRFFRWLLVDASRLWVAAYVLGGITLLSLVLAAVGFLTPVPSSPMYFLYSAILGGNLTLITVVISINQLVLSRELGAPGDLRERIEKADAFREDVERITGDAASPVAPADFLLRLHESLAEMAEALSEATRDDGRTDELARKVEELAGDLESDANDVVSTIDSSEGGDGRSASSRVFEVVAATLGTNHAGQLRRIDRLLTSERDALTNRQREHLDALRELLLYIDVARKYFRTVYTEKELSYFSRVMLYVGIPAEVATAAMLAIYGGVEVGILQPNGLLPVVVVTLVAGFAPLAVLFAFVLRLAWVAQRNASVAPFAGGESGYP</sequence>
<name>A0ABD5P8M1_9EURY</name>
<evidence type="ECO:0000256" key="1">
    <source>
        <dbReference type="SAM" id="Phobius"/>
    </source>
</evidence>
<keyword evidence="1" id="KW-0812">Transmembrane</keyword>
<gene>
    <name evidence="2" type="ORF">ACFO0N_03960</name>
</gene>
<comment type="caution">
    <text evidence="2">The sequence shown here is derived from an EMBL/GenBank/DDBJ whole genome shotgun (WGS) entry which is preliminary data.</text>
</comment>
<dbReference type="Proteomes" id="UP001595921">
    <property type="component" value="Unassembled WGS sequence"/>
</dbReference>
<feature type="transmembrane region" description="Helical" evidence="1">
    <location>
        <begin position="257"/>
        <end position="277"/>
    </location>
</feature>
<evidence type="ECO:0000313" key="2">
    <source>
        <dbReference type="EMBL" id="MFC4357103.1"/>
    </source>
</evidence>
<feature type="transmembrane region" description="Helical" evidence="1">
    <location>
        <begin position="289"/>
        <end position="312"/>
    </location>
</feature>
<accession>A0ABD5P8M1</accession>
<organism evidence="2 3">
    <name type="scientific">Halobium salinum</name>
    <dbReference type="NCBI Taxonomy" id="1364940"/>
    <lineage>
        <taxon>Archaea</taxon>
        <taxon>Methanobacteriati</taxon>
        <taxon>Methanobacteriota</taxon>
        <taxon>Stenosarchaea group</taxon>
        <taxon>Halobacteria</taxon>
        <taxon>Halobacteriales</taxon>
        <taxon>Haloferacaceae</taxon>
        <taxon>Halobium</taxon>
    </lineage>
</organism>
<protein>
    <submittedName>
        <fullName evidence="2">Uncharacterized protein</fullName>
    </submittedName>
</protein>
<dbReference type="EMBL" id="JBHSDS010000003">
    <property type="protein sequence ID" value="MFC4357103.1"/>
    <property type="molecule type" value="Genomic_DNA"/>
</dbReference>
<dbReference type="Pfam" id="PF25927">
    <property type="entry name" value="DUF7972"/>
    <property type="match status" value="1"/>
</dbReference>
<dbReference type="AlphaFoldDB" id="A0ABD5P8M1"/>